<dbReference type="RefSeq" id="WP_126596456.1">
    <property type="nucleotide sequence ID" value="NZ_BIFQ01000001.1"/>
</dbReference>
<dbReference type="EMBL" id="BIFQ01000001">
    <property type="protein sequence ID" value="GCE05414.1"/>
    <property type="molecule type" value="Genomic_DNA"/>
</dbReference>
<keyword evidence="1" id="KW-0812">Transmembrane</keyword>
<evidence type="ECO:0000256" key="1">
    <source>
        <dbReference type="SAM" id="Phobius"/>
    </source>
</evidence>
<accession>A0A401ZEW5</accession>
<feature type="transmembrane region" description="Helical" evidence="1">
    <location>
        <begin position="6"/>
        <end position="28"/>
    </location>
</feature>
<protein>
    <submittedName>
        <fullName evidence="2">Uncharacterized protein</fullName>
    </submittedName>
</protein>
<reference evidence="3" key="1">
    <citation type="submission" date="2018-12" db="EMBL/GenBank/DDBJ databases">
        <title>Tengunoibacter tsumagoiensis gen. nov., sp. nov., Dictyobacter kobayashii sp. nov., D. alpinus sp. nov., and D. joshuensis sp. nov. and description of Dictyobacteraceae fam. nov. within the order Ktedonobacterales isolated from Tengu-no-mugimeshi.</title>
        <authorList>
            <person name="Wang C.M."/>
            <person name="Zheng Y."/>
            <person name="Sakai Y."/>
            <person name="Toyoda A."/>
            <person name="Minakuchi Y."/>
            <person name="Abe K."/>
            <person name="Yokota A."/>
            <person name="Yabe S."/>
        </authorList>
    </citation>
    <scope>NUCLEOTIDE SEQUENCE [LARGE SCALE GENOMIC DNA]</scope>
    <source>
        <strain evidence="3">S-27</strain>
    </source>
</reference>
<organism evidence="2 3">
    <name type="scientific">Dictyobacter aurantiacus</name>
    <dbReference type="NCBI Taxonomy" id="1936993"/>
    <lineage>
        <taxon>Bacteria</taxon>
        <taxon>Bacillati</taxon>
        <taxon>Chloroflexota</taxon>
        <taxon>Ktedonobacteria</taxon>
        <taxon>Ktedonobacterales</taxon>
        <taxon>Dictyobacteraceae</taxon>
        <taxon>Dictyobacter</taxon>
    </lineage>
</organism>
<dbReference type="Proteomes" id="UP000287224">
    <property type="component" value="Unassembled WGS sequence"/>
</dbReference>
<evidence type="ECO:0000313" key="3">
    <source>
        <dbReference type="Proteomes" id="UP000287224"/>
    </source>
</evidence>
<proteinExistence type="predicted"/>
<evidence type="ECO:0000313" key="2">
    <source>
        <dbReference type="EMBL" id="GCE05414.1"/>
    </source>
</evidence>
<name>A0A401ZEW5_9CHLR</name>
<keyword evidence="1" id="KW-1133">Transmembrane helix</keyword>
<keyword evidence="3" id="KW-1185">Reference proteome</keyword>
<gene>
    <name evidence="2" type="ORF">KDAU_27430</name>
</gene>
<sequence length="70" mass="8038">MFFVMLPWLIISVLVGGVAGLLGGFYLASAQTRKHYTHFQGIHTQPVQRGYPKVVSRYLDEDEVYARPRR</sequence>
<dbReference type="AlphaFoldDB" id="A0A401ZEW5"/>
<keyword evidence="1" id="KW-0472">Membrane</keyword>
<dbReference type="OrthoDB" id="9971573at2"/>
<comment type="caution">
    <text evidence="2">The sequence shown here is derived from an EMBL/GenBank/DDBJ whole genome shotgun (WGS) entry which is preliminary data.</text>
</comment>